<dbReference type="Proteomes" id="UP000554482">
    <property type="component" value="Unassembled WGS sequence"/>
</dbReference>
<dbReference type="GO" id="GO:0016925">
    <property type="term" value="P:protein sumoylation"/>
    <property type="evidence" value="ECO:0007669"/>
    <property type="project" value="UniProtKB-UniPathway"/>
</dbReference>
<dbReference type="GO" id="GO:0016874">
    <property type="term" value="F:ligase activity"/>
    <property type="evidence" value="ECO:0007669"/>
    <property type="project" value="UniProtKB-KW"/>
</dbReference>
<name>A0A7J6VGY1_THATH</name>
<sequence>MAYRRDSSANRFQNAASTIYSDNQSLIGEIRKFMGVMKEIAVDLEKANQHQMVKELENGVVELLGASDNCTFLSSAIDSIKSNYQPGEELTDFEKLFEDEIAKVKASSASDPQSHQLIRQFREAIWVCFLLVFL</sequence>
<evidence type="ECO:0000256" key="2">
    <source>
        <dbReference type="ARBA" id="ARBA00004718"/>
    </source>
</evidence>
<comment type="subcellular location">
    <subcellularLocation>
        <location evidence="1">Nucleus</location>
    </subcellularLocation>
</comment>
<dbReference type="PANTHER" id="PTHR21330">
    <property type="entry name" value="E3 SUMO-PROTEIN LIGASE NSE2"/>
    <property type="match status" value="1"/>
</dbReference>
<dbReference type="UniPathway" id="UPA00886"/>
<dbReference type="OrthoDB" id="26899at2759"/>
<dbReference type="PANTHER" id="PTHR21330:SF1">
    <property type="entry name" value="E3 SUMO-PROTEIN LIGASE NSE2"/>
    <property type="match status" value="1"/>
</dbReference>
<comment type="pathway">
    <text evidence="2">Protein modification; protein sumoylation.</text>
</comment>
<dbReference type="GO" id="GO:0030915">
    <property type="term" value="C:Smc5-Smc6 complex"/>
    <property type="evidence" value="ECO:0007669"/>
    <property type="project" value="InterPro"/>
</dbReference>
<evidence type="ECO:0000256" key="4">
    <source>
        <dbReference type="ARBA" id="ARBA00022786"/>
    </source>
</evidence>
<dbReference type="GO" id="GO:0061665">
    <property type="term" value="F:SUMO ligase activity"/>
    <property type="evidence" value="ECO:0007669"/>
    <property type="project" value="TreeGrafter"/>
</dbReference>
<dbReference type="InterPro" id="IPR026846">
    <property type="entry name" value="Nse2(Mms21)"/>
</dbReference>
<proteinExistence type="predicted"/>
<evidence type="ECO:0000256" key="1">
    <source>
        <dbReference type="ARBA" id="ARBA00004123"/>
    </source>
</evidence>
<keyword evidence="7" id="KW-1185">Reference proteome</keyword>
<evidence type="ECO:0000256" key="5">
    <source>
        <dbReference type="ARBA" id="ARBA00023242"/>
    </source>
</evidence>
<gene>
    <name evidence="6" type="ORF">FRX31_026375</name>
</gene>
<evidence type="ECO:0000313" key="7">
    <source>
        <dbReference type="Proteomes" id="UP000554482"/>
    </source>
</evidence>
<evidence type="ECO:0000256" key="3">
    <source>
        <dbReference type="ARBA" id="ARBA00022679"/>
    </source>
</evidence>
<dbReference type="GO" id="GO:0005634">
    <property type="term" value="C:nucleus"/>
    <property type="evidence" value="ECO:0007669"/>
    <property type="project" value="UniProtKB-SubCell"/>
</dbReference>
<keyword evidence="3" id="KW-0808">Transferase</keyword>
<dbReference type="AlphaFoldDB" id="A0A7J6VGY1"/>
<keyword evidence="4" id="KW-0833">Ubl conjugation pathway</keyword>
<keyword evidence="6" id="KW-0436">Ligase</keyword>
<keyword evidence="5" id="KW-0539">Nucleus</keyword>
<dbReference type="EMBL" id="JABWDY010032640">
    <property type="protein sequence ID" value="KAF5184037.1"/>
    <property type="molecule type" value="Genomic_DNA"/>
</dbReference>
<protein>
    <submittedName>
        <fullName evidence="6">E3 sumo-protein ligase mms21</fullName>
    </submittedName>
</protein>
<organism evidence="6 7">
    <name type="scientific">Thalictrum thalictroides</name>
    <name type="common">Rue-anemone</name>
    <name type="synonym">Anemone thalictroides</name>
    <dbReference type="NCBI Taxonomy" id="46969"/>
    <lineage>
        <taxon>Eukaryota</taxon>
        <taxon>Viridiplantae</taxon>
        <taxon>Streptophyta</taxon>
        <taxon>Embryophyta</taxon>
        <taxon>Tracheophyta</taxon>
        <taxon>Spermatophyta</taxon>
        <taxon>Magnoliopsida</taxon>
        <taxon>Ranunculales</taxon>
        <taxon>Ranunculaceae</taxon>
        <taxon>Thalictroideae</taxon>
        <taxon>Thalictrum</taxon>
    </lineage>
</organism>
<comment type="caution">
    <text evidence="6">The sequence shown here is derived from an EMBL/GenBank/DDBJ whole genome shotgun (WGS) entry which is preliminary data.</text>
</comment>
<dbReference type="GO" id="GO:0000724">
    <property type="term" value="P:double-strand break repair via homologous recombination"/>
    <property type="evidence" value="ECO:0007669"/>
    <property type="project" value="InterPro"/>
</dbReference>
<evidence type="ECO:0000313" key="6">
    <source>
        <dbReference type="EMBL" id="KAF5184037.1"/>
    </source>
</evidence>
<accession>A0A7J6VGY1</accession>
<reference evidence="6 7" key="1">
    <citation type="submission" date="2020-06" db="EMBL/GenBank/DDBJ databases">
        <title>Transcriptomic and genomic resources for Thalictrum thalictroides and T. hernandezii: Facilitating candidate gene discovery in an emerging model plant lineage.</title>
        <authorList>
            <person name="Arias T."/>
            <person name="Riano-Pachon D.M."/>
            <person name="Di Stilio V.S."/>
        </authorList>
    </citation>
    <scope>NUCLEOTIDE SEQUENCE [LARGE SCALE GENOMIC DNA]</scope>
    <source>
        <strain evidence="7">cv. WT478/WT964</strain>
        <tissue evidence="6">Leaves</tissue>
    </source>
</reference>